<name>A0A4S4L9K1_9AGAM</name>
<organism evidence="2 3">
    <name type="scientific">Phellinidium pouzarii</name>
    <dbReference type="NCBI Taxonomy" id="167371"/>
    <lineage>
        <taxon>Eukaryota</taxon>
        <taxon>Fungi</taxon>
        <taxon>Dikarya</taxon>
        <taxon>Basidiomycota</taxon>
        <taxon>Agaricomycotina</taxon>
        <taxon>Agaricomycetes</taxon>
        <taxon>Hymenochaetales</taxon>
        <taxon>Hymenochaetaceae</taxon>
        <taxon>Phellinidium</taxon>
    </lineage>
</organism>
<dbReference type="EMBL" id="SGPK01000108">
    <property type="protein sequence ID" value="THH08229.1"/>
    <property type="molecule type" value="Genomic_DNA"/>
</dbReference>
<sequence>MGVVVPTLLIFSLESASSVKYWQAIQRIPQPKPNTDANDADTLTLTQKRRLRRLLIFAAVILVLFTTAFMAPIFLKDVTKLKILYLCTLSIPITAIIVLMMMTLSGRIVHVVARGNNGKPCLTTKMKRNSLCLKRIFTIFGAVIAVCALWFNHPLAVFVVFAALIHGGTRNHITTGKLRLRYIFYMAAAMCLLWAVLTIMLVQVEKDSPNATTPNESVPLLEEKTSIAGLVNWTNVFMSTFWSSLLFRIASTCYRFDYTNSLPPEFRPEVSKKTNIGFIIRYPTRLADCDAFPRPYFNAALVSLFSSYAVIAVLSAYTTVKITYDAVAAFSLCVSPLMMVSVLVLAAVKGQFRKLWNYEEDWGAVPSVSAEAEKTEVTLVSESLEEDDLEKVESEKYLLSLDEVGGEQAV</sequence>
<keyword evidence="3" id="KW-1185">Reference proteome</keyword>
<feature type="transmembrane region" description="Helical" evidence="1">
    <location>
        <begin position="326"/>
        <end position="348"/>
    </location>
</feature>
<feature type="transmembrane region" description="Helical" evidence="1">
    <location>
        <begin position="54"/>
        <end position="75"/>
    </location>
</feature>
<feature type="transmembrane region" description="Helical" evidence="1">
    <location>
        <begin position="81"/>
        <end position="104"/>
    </location>
</feature>
<dbReference type="AlphaFoldDB" id="A0A4S4L9K1"/>
<evidence type="ECO:0000256" key="1">
    <source>
        <dbReference type="SAM" id="Phobius"/>
    </source>
</evidence>
<proteinExistence type="predicted"/>
<comment type="caution">
    <text evidence="2">The sequence shown here is derived from an EMBL/GenBank/DDBJ whole genome shotgun (WGS) entry which is preliminary data.</text>
</comment>
<dbReference type="OrthoDB" id="3267739at2759"/>
<evidence type="ECO:0000313" key="2">
    <source>
        <dbReference type="EMBL" id="THH08229.1"/>
    </source>
</evidence>
<feature type="transmembrane region" description="Helical" evidence="1">
    <location>
        <begin position="296"/>
        <end position="320"/>
    </location>
</feature>
<keyword evidence="1" id="KW-0472">Membrane</keyword>
<keyword evidence="1" id="KW-1133">Transmembrane helix</keyword>
<reference evidence="2 3" key="1">
    <citation type="submission" date="2019-02" db="EMBL/GenBank/DDBJ databases">
        <title>Genome sequencing of the rare red list fungi Phellinidium pouzarii.</title>
        <authorList>
            <person name="Buettner E."/>
            <person name="Kellner H."/>
        </authorList>
    </citation>
    <scope>NUCLEOTIDE SEQUENCE [LARGE SCALE GENOMIC DNA]</scope>
    <source>
        <strain evidence="2 3">DSM 108285</strain>
    </source>
</reference>
<accession>A0A4S4L9K1</accession>
<keyword evidence="1" id="KW-0812">Transmembrane</keyword>
<feature type="transmembrane region" description="Helical" evidence="1">
    <location>
        <begin position="136"/>
        <end position="162"/>
    </location>
</feature>
<feature type="transmembrane region" description="Helical" evidence="1">
    <location>
        <begin position="182"/>
        <end position="202"/>
    </location>
</feature>
<evidence type="ECO:0000313" key="3">
    <source>
        <dbReference type="Proteomes" id="UP000308199"/>
    </source>
</evidence>
<dbReference type="Proteomes" id="UP000308199">
    <property type="component" value="Unassembled WGS sequence"/>
</dbReference>
<gene>
    <name evidence="2" type="ORF">EW145_g2841</name>
</gene>
<protein>
    <submittedName>
        <fullName evidence="2">Uncharacterized protein</fullName>
    </submittedName>
</protein>